<dbReference type="InterPro" id="IPR001525">
    <property type="entry name" value="C5_MeTfrase"/>
</dbReference>
<comment type="catalytic activity">
    <reaction evidence="4">
        <text>a 2'-deoxycytidine in DNA + S-adenosyl-L-methionine = a 5-methyl-2'-deoxycytidine in DNA + S-adenosyl-L-homocysteine + H(+)</text>
        <dbReference type="Rhea" id="RHEA:13681"/>
        <dbReference type="Rhea" id="RHEA-COMP:11369"/>
        <dbReference type="Rhea" id="RHEA-COMP:11370"/>
        <dbReference type="ChEBI" id="CHEBI:15378"/>
        <dbReference type="ChEBI" id="CHEBI:57856"/>
        <dbReference type="ChEBI" id="CHEBI:59789"/>
        <dbReference type="ChEBI" id="CHEBI:85452"/>
        <dbReference type="ChEBI" id="CHEBI:85454"/>
        <dbReference type="EC" id="2.1.1.37"/>
    </reaction>
</comment>
<dbReference type="GO" id="GO:0008168">
    <property type="term" value="F:methyltransferase activity"/>
    <property type="evidence" value="ECO:0007669"/>
    <property type="project" value="UniProtKB-KW"/>
</dbReference>
<keyword evidence="1 6" id="KW-0489">Methyltransferase</keyword>
<proteinExistence type="predicted"/>
<name>A0ABV3S6U3_9GAMM</name>
<feature type="compositionally biased region" description="Basic and acidic residues" evidence="5">
    <location>
        <begin position="250"/>
        <end position="268"/>
    </location>
</feature>
<feature type="region of interest" description="Disordered" evidence="5">
    <location>
        <begin position="250"/>
        <end position="357"/>
    </location>
</feature>
<dbReference type="Gene3D" id="3.40.50.150">
    <property type="entry name" value="Vaccinia Virus protein VP39"/>
    <property type="match status" value="1"/>
</dbReference>
<comment type="caution">
    <text evidence="6">The sequence shown here is derived from an EMBL/GenBank/DDBJ whole genome shotgun (WGS) entry which is preliminary data.</text>
</comment>
<dbReference type="RefSeq" id="WP_367966322.1">
    <property type="nucleotide sequence ID" value="NZ_JBAKFJ010000001.1"/>
</dbReference>
<protein>
    <submittedName>
        <fullName evidence="6">DNA cytosine methyltransferase</fullName>
    </submittedName>
</protein>
<sequence>MKCYYNEFDPYCAEWLRNLIREGHLPPGDVDDRSITEVCADEIRDYDQWHFFAGLGGWGYAARLAGIGDKRGILTGSPPCQPFSSAGRRQGYADERHLAPVWINLVAALRPAWVFGEQVAAAIKKDDWLDDLLNALETEGYSTGAVVLPACGVGAPHIRQRLWVVARLVDSGDAGSQRHGRPEQKSVPQKRGETERHRSKTGAHSGLADSHCERHHRERLLLREAQAGRLPFKVLEDAWSGEFIGLGDAERRRPESRNQPEGRPETAWKRQCVGGLGDSSSIGQYRGVQDRSKQQPEVSGEGYECGGLADSERNRSDRKKETKTEQSGYRQNWRVSQRGDPAAEGKPSASQAETGWDDPDWLYCRDEKWRPVESGTFPLADGIPARVGRLRAYGNAIVPQAAAEVMVAAMDGSL</sequence>
<feature type="compositionally biased region" description="Polar residues" evidence="5">
    <location>
        <begin position="325"/>
        <end position="335"/>
    </location>
</feature>
<feature type="region of interest" description="Disordered" evidence="5">
    <location>
        <begin position="173"/>
        <end position="212"/>
    </location>
</feature>
<dbReference type="SUPFAM" id="SSF53335">
    <property type="entry name" value="S-adenosyl-L-methionine-dependent methyltransferases"/>
    <property type="match status" value="1"/>
</dbReference>
<gene>
    <name evidence="6" type="ORF">V6X64_02380</name>
</gene>
<evidence type="ECO:0000256" key="2">
    <source>
        <dbReference type="ARBA" id="ARBA00022679"/>
    </source>
</evidence>
<accession>A0ABV3S6U3</accession>
<evidence type="ECO:0000256" key="3">
    <source>
        <dbReference type="ARBA" id="ARBA00022747"/>
    </source>
</evidence>
<keyword evidence="3" id="KW-0680">Restriction system</keyword>
<evidence type="ECO:0000256" key="5">
    <source>
        <dbReference type="SAM" id="MobiDB-lite"/>
    </source>
</evidence>
<organism evidence="6 7">
    <name type="scientific">Spiribacter onubensis</name>
    <dbReference type="NCBI Taxonomy" id="3122420"/>
    <lineage>
        <taxon>Bacteria</taxon>
        <taxon>Pseudomonadati</taxon>
        <taxon>Pseudomonadota</taxon>
        <taxon>Gammaproteobacteria</taxon>
        <taxon>Chromatiales</taxon>
        <taxon>Ectothiorhodospiraceae</taxon>
        <taxon>Spiribacter</taxon>
    </lineage>
</organism>
<dbReference type="GO" id="GO:0032259">
    <property type="term" value="P:methylation"/>
    <property type="evidence" value="ECO:0007669"/>
    <property type="project" value="UniProtKB-KW"/>
</dbReference>
<evidence type="ECO:0000256" key="4">
    <source>
        <dbReference type="ARBA" id="ARBA00047422"/>
    </source>
</evidence>
<dbReference type="EMBL" id="JBAKFJ010000001">
    <property type="protein sequence ID" value="MEX0385841.1"/>
    <property type="molecule type" value="Genomic_DNA"/>
</dbReference>
<dbReference type="Pfam" id="PF00145">
    <property type="entry name" value="DNA_methylase"/>
    <property type="match status" value="1"/>
</dbReference>
<evidence type="ECO:0000313" key="7">
    <source>
        <dbReference type="Proteomes" id="UP001556653"/>
    </source>
</evidence>
<evidence type="ECO:0000313" key="6">
    <source>
        <dbReference type="EMBL" id="MEX0385841.1"/>
    </source>
</evidence>
<keyword evidence="2" id="KW-0808">Transferase</keyword>
<keyword evidence="7" id="KW-1185">Reference proteome</keyword>
<dbReference type="InterPro" id="IPR029063">
    <property type="entry name" value="SAM-dependent_MTases_sf"/>
</dbReference>
<reference evidence="6 7" key="1">
    <citation type="submission" date="2024-02" db="EMBL/GenBank/DDBJ databases">
        <title>New especies of Spiribacter isolated from saline water.</title>
        <authorList>
            <person name="Leon M.J."/>
            <person name="De La Haba R."/>
            <person name="Sanchez-Porro C."/>
            <person name="Ventosa A."/>
        </authorList>
    </citation>
    <scope>NUCLEOTIDE SEQUENCE [LARGE SCALE GENOMIC DNA]</scope>
    <source>
        <strain evidence="7">ag22IC4-227</strain>
    </source>
</reference>
<feature type="compositionally biased region" description="Basic and acidic residues" evidence="5">
    <location>
        <begin position="310"/>
        <end position="324"/>
    </location>
</feature>
<dbReference type="Proteomes" id="UP001556653">
    <property type="component" value="Unassembled WGS sequence"/>
</dbReference>
<evidence type="ECO:0000256" key="1">
    <source>
        <dbReference type="ARBA" id="ARBA00022603"/>
    </source>
</evidence>
<feature type="compositionally biased region" description="Basic and acidic residues" evidence="5">
    <location>
        <begin position="180"/>
        <end position="196"/>
    </location>
</feature>